<gene>
    <name evidence="2" type="ORF">NMN56_028585</name>
</gene>
<dbReference type="Gene3D" id="3.30.70.100">
    <property type="match status" value="1"/>
</dbReference>
<feature type="domain" description="ABM" evidence="1">
    <location>
        <begin position="2"/>
        <end position="94"/>
    </location>
</feature>
<sequence length="102" mass="11788">MFCLMVRFTCKNEQAATAFDELVERTAEQIKAHEHGTLVYTAHRVEGRPLERIVYELYRDQLAFEAHESQDYVKEFLSAREQYLSVTQADRLEFVTGKGVGA</sequence>
<dbReference type="Pfam" id="PF03992">
    <property type="entry name" value="ABM"/>
    <property type="match status" value="1"/>
</dbReference>
<evidence type="ECO:0000259" key="1">
    <source>
        <dbReference type="PROSITE" id="PS51725"/>
    </source>
</evidence>
<organism evidence="2 3">
    <name type="scientific">Streptomyces iconiensis</name>
    <dbReference type="NCBI Taxonomy" id="1384038"/>
    <lineage>
        <taxon>Bacteria</taxon>
        <taxon>Bacillati</taxon>
        <taxon>Actinomycetota</taxon>
        <taxon>Actinomycetes</taxon>
        <taxon>Kitasatosporales</taxon>
        <taxon>Streptomycetaceae</taxon>
        <taxon>Streptomyces</taxon>
    </lineage>
</organism>
<keyword evidence="3" id="KW-1185">Reference proteome</keyword>
<protein>
    <submittedName>
        <fullName evidence="2">Antibiotic biosynthesis monooxygenase</fullName>
    </submittedName>
</protein>
<dbReference type="Proteomes" id="UP001214441">
    <property type="component" value="Unassembled WGS sequence"/>
</dbReference>
<reference evidence="2 3" key="1">
    <citation type="submission" date="2023-05" db="EMBL/GenBank/DDBJ databases">
        <title>Streptantibioticus silvisoli sp. nov., acidotolerant actinomycetes 1 from pine litter.</title>
        <authorList>
            <person name="Swiecimska M."/>
            <person name="Golinska P."/>
            <person name="Sangal V."/>
            <person name="Wachnowicz B."/>
            <person name="Goodfellow M."/>
        </authorList>
    </citation>
    <scope>NUCLEOTIDE SEQUENCE [LARGE SCALE GENOMIC DNA]</scope>
    <source>
        <strain evidence="2 3">DSM 42109</strain>
    </source>
</reference>
<name>A0ABT7A3B2_9ACTN</name>
<dbReference type="RefSeq" id="WP_274044908.1">
    <property type="nucleotide sequence ID" value="NZ_JANCPR020000033.1"/>
</dbReference>
<dbReference type="GO" id="GO:0004497">
    <property type="term" value="F:monooxygenase activity"/>
    <property type="evidence" value="ECO:0007669"/>
    <property type="project" value="UniProtKB-KW"/>
</dbReference>
<dbReference type="InterPro" id="IPR007138">
    <property type="entry name" value="ABM_dom"/>
</dbReference>
<evidence type="ECO:0000313" key="2">
    <source>
        <dbReference type="EMBL" id="MDJ1135833.1"/>
    </source>
</evidence>
<dbReference type="EMBL" id="JANCPR020000033">
    <property type="protein sequence ID" value="MDJ1135833.1"/>
    <property type="molecule type" value="Genomic_DNA"/>
</dbReference>
<proteinExistence type="predicted"/>
<dbReference type="SUPFAM" id="SSF54909">
    <property type="entry name" value="Dimeric alpha+beta barrel"/>
    <property type="match status" value="1"/>
</dbReference>
<evidence type="ECO:0000313" key="3">
    <source>
        <dbReference type="Proteomes" id="UP001214441"/>
    </source>
</evidence>
<dbReference type="InterPro" id="IPR011008">
    <property type="entry name" value="Dimeric_a/b-barrel"/>
</dbReference>
<accession>A0ABT7A3B2</accession>
<keyword evidence="2" id="KW-0503">Monooxygenase</keyword>
<keyword evidence="2" id="KW-0560">Oxidoreductase</keyword>
<dbReference type="PROSITE" id="PS51725">
    <property type="entry name" value="ABM"/>
    <property type="match status" value="1"/>
</dbReference>
<comment type="caution">
    <text evidence="2">The sequence shown here is derived from an EMBL/GenBank/DDBJ whole genome shotgun (WGS) entry which is preliminary data.</text>
</comment>